<gene>
    <name evidence="2" type="ORF">ERUC_LOCUS40968</name>
</gene>
<name>A0ABC8LYA3_ERUVS</name>
<evidence type="ECO:0000313" key="2">
    <source>
        <dbReference type="EMBL" id="CAH8388485.1"/>
    </source>
</evidence>
<feature type="region of interest" description="Disordered" evidence="1">
    <location>
        <begin position="24"/>
        <end position="47"/>
    </location>
</feature>
<evidence type="ECO:0000313" key="3">
    <source>
        <dbReference type="Proteomes" id="UP001642260"/>
    </source>
</evidence>
<sequence length="109" mass="11961">MDVEEIEAVYKEISLEFAKADVTENKSEKTVQQKDGAVEEVDEEDEEDYDCNECHNFVSRNCDWDDGKDDEGGTGGGQSGGPAKKRNVSVRDQVSKRMAVGGKKSGLLV</sequence>
<protein>
    <submittedName>
        <fullName evidence="2">Uncharacterized protein</fullName>
    </submittedName>
</protein>
<dbReference type="AlphaFoldDB" id="A0ABC8LYA3"/>
<accession>A0ABC8LYA3</accession>
<organism evidence="2 3">
    <name type="scientific">Eruca vesicaria subsp. sativa</name>
    <name type="common">Garden rocket</name>
    <name type="synonym">Eruca sativa</name>
    <dbReference type="NCBI Taxonomy" id="29727"/>
    <lineage>
        <taxon>Eukaryota</taxon>
        <taxon>Viridiplantae</taxon>
        <taxon>Streptophyta</taxon>
        <taxon>Embryophyta</taxon>
        <taxon>Tracheophyta</taxon>
        <taxon>Spermatophyta</taxon>
        <taxon>Magnoliopsida</taxon>
        <taxon>eudicotyledons</taxon>
        <taxon>Gunneridae</taxon>
        <taxon>Pentapetalae</taxon>
        <taxon>rosids</taxon>
        <taxon>malvids</taxon>
        <taxon>Brassicales</taxon>
        <taxon>Brassicaceae</taxon>
        <taxon>Brassiceae</taxon>
        <taxon>Eruca</taxon>
    </lineage>
</organism>
<dbReference type="EMBL" id="CAKOAT010797376">
    <property type="protein sequence ID" value="CAH8388485.1"/>
    <property type="molecule type" value="Genomic_DNA"/>
</dbReference>
<keyword evidence="3" id="KW-1185">Reference proteome</keyword>
<reference evidence="2 3" key="1">
    <citation type="submission" date="2022-03" db="EMBL/GenBank/DDBJ databases">
        <authorList>
            <person name="Macdonald S."/>
            <person name="Ahmed S."/>
            <person name="Newling K."/>
        </authorList>
    </citation>
    <scope>NUCLEOTIDE SEQUENCE [LARGE SCALE GENOMIC DNA]</scope>
</reference>
<feature type="compositionally biased region" description="Acidic residues" evidence="1">
    <location>
        <begin position="38"/>
        <end position="47"/>
    </location>
</feature>
<proteinExistence type="predicted"/>
<feature type="region of interest" description="Disordered" evidence="1">
    <location>
        <begin position="62"/>
        <end position="109"/>
    </location>
</feature>
<comment type="caution">
    <text evidence="2">The sequence shown here is derived from an EMBL/GenBank/DDBJ whole genome shotgun (WGS) entry which is preliminary data.</text>
</comment>
<dbReference type="Proteomes" id="UP001642260">
    <property type="component" value="Unassembled WGS sequence"/>
</dbReference>
<evidence type="ECO:0000256" key="1">
    <source>
        <dbReference type="SAM" id="MobiDB-lite"/>
    </source>
</evidence>